<dbReference type="AlphaFoldDB" id="M3J042"/>
<dbReference type="EMBL" id="AOGT01002889">
    <property type="protein sequence ID" value="EMG45233.1"/>
    <property type="molecule type" value="Genomic_DNA"/>
</dbReference>
<protein>
    <submittedName>
        <fullName evidence="1">Uncharacterized protein</fullName>
    </submittedName>
</protein>
<sequence length="26" mass="3164">LYELYNILLLYTISINKFNYIVITLL</sequence>
<evidence type="ECO:0000313" key="2">
    <source>
        <dbReference type="Proteomes" id="UP000011777"/>
    </source>
</evidence>
<name>M3J042_CANMX</name>
<dbReference type="Proteomes" id="UP000011777">
    <property type="component" value="Unassembled WGS sequence"/>
</dbReference>
<keyword evidence="2" id="KW-1185">Reference proteome</keyword>
<comment type="caution">
    <text evidence="1">The sequence shown here is derived from an EMBL/GenBank/DDBJ whole genome shotgun (WGS) entry which is preliminary data.</text>
</comment>
<reference evidence="1 2" key="1">
    <citation type="submission" date="2013-02" db="EMBL/GenBank/DDBJ databases">
        <title>Genome sequence of Candida maltosa Xu316, a potential industrial strain for xylitol and ethanol production.</title>
        <authorList>
            <person name="Yu J."/>
            <person name="Wang Q."/>
            <person name="Geng X."/>
            <person name="Bao W."/>
            <person name="He P."/>
            <person name="Cai J."/>
        </authorList>
    </citation>
    <scope>NUCLEOTIDE SEQUENCE [LARGE SCALE GENOMIC DNA]</scope>
    <source>
        <strain evidence="2">Xu316</strain>
    </source>
</reference>
<accession>M3J042</accession>
<dbReference type="HOGENOM" id="CLU_3418525_0_0_1"/>
<evidence type="ECO:0000313" key="1">
    <source>
        <dbReference type="EMBL" id="EMG45233.1"/>
    </source>
</evidence>
<feature type="non-terminal residue" evidence="1">
    <location>
        <position position="1"/>
    </location>
</feature>
<organism evidence="1 2">
    <name type="scientific">Candida maltosa (strain Xu316)</name>
    <name type="common">Yeast</name>
    <dbReference type="NCBI Taxonomy" id="1245528"/>
    <lineage>
        <taxon>Eukaryota</taxon>
        <taxon>Fungi</taxon>
        <taxon>Dikarya</taxon>
        <taxon>Ascomycota</taxon>
        <taxon>Saccharomycotina</taxon>
        <taxon>Pichiomycetes</taxon>
        <taxon>Debaryomycetaceae</taxon>
        <taxon>Candida/Lodderomyces clade</taxon>
        <taxon>Candida</taxon>
    </lineage>
</organism>
<proteinExistence type="predicted"/>
<gene>
    <name evidence="1" type="ORF">G210_5174</name>
</gene>